<evidence type="ECO:0000313" key="2">
    <source>
        <dbReference type="Proteomes" id="UP000887116"/>
    </source>
</evidence>
<gene>
    <name evidence="1" type="ORF">TNCT_733531</name>
</gene>
<reference evidence="1" key="1">
    <citation type="submission" date="2020-07" db="EMBL/GenBank/DDBJ databases">
        <title>Multicomponent nature underlies the extraordinary mechanical properties of spider dragline silk.</title>
        <authorList>
            <person name="Kono N."/>
            <person name="Nakamura H."/>
            <person name="Mori M."/>
            <person name="Yoshida Y."/>
            <person name="Ohtoshi R."/>
            <person name="Malay A.D."/>
            <person name="Moran D.A.P."/>
            <person name="Tomita M."/>
            <person name="Numata K."/>
            <person name="Arakawa K."/>
        </authorList>
    </citation>
    <scope>NUCLEOTIDE SEQUENCE</scope>
</reference>
<dbReference type="AlphaFoldDB" id="A0A8X6F334"/>
<accession>A0A8X6F334</accession>
<keyword evidence="2" id="KW-1185">Reference proteome</keyword>
<sequence length="102" mass="11613">MEIRLKEDLKSHNFRNGAISPIKVTLFFSIEEKSASCTPLDLGPQHCFLLIFREKVNVRSEEVDNRGGKESIGLGCGDITSSNWPSEKKEKEGYNFRPNFYS</sequence>
<organism evidence="1 2">
    <name type="scientific">Trichonephila clavata</name>
    <name type="common">Joro spider</name>
    <name type="synonym">Nephila clavata</name>
    <dbReference type="NCBI Taxonomy" id="2740835"/>
    <lineage>
        <taxon>Eukaryota</taxon>
        <taxon>Metazoa</taxon>
        <taxon>Ecdysozoa</taxon>
        <taxon>Arthropoda</taxon>
        <taxon>Chelicerata</taxon>
        <taxon>Arachnida</taxon>
        <taxon>Araneae</taxon>
        <taxon>Araneomorphae</taxon>
        <taxon>Entelegynae</taxon>
        <taxon>Araneoidea</taxon>
        <taxon>Nephilidae</taxon>
        <taxon>Trichonephila</taxon>
    </lineage>
</organism>
<proteinExistence type="predicted"/>
<name>A0A8X6F334_TRICU</name>
<comment type="caution">
    <text evidence="1">The sequence shown here is derived from an EMBL/GenBank/DDBJ whole genome shotgun (WGS) entry which is preliminary data.</text>
</comment>
<evidence type="ECO:0000313" key="1">
    <source>
        <dbReference type="EMBL" id="GFQ68174.1"/>
    </source>
</evidence>
<dbReference type="Proteomes" id="UP000887116">
    <property type="component" value="Unassembled WGS sequence"/>
</dbReference>
<protein>
    <submittedName>
        <fullName evidence="1">Uncharacterized protein</fullName>
    </submittedName>
</protein>
<dbReference type="EMBL" id="BMAO01030455">
    <property type="protein sequence ID" value="GFQ68174.1"/>
    <property type="molecule type" value="Genomic_DNA"/>
</dbReference>